<evidence type="ECO:0000256" key="1">
    <source>
        <dbReference type="SAM" id="MobiDB-lite"/>
    </source>
</evidence>
<dbReference type="AlphaFoldDB" id="A0A1S3XL67"/>
<feature type="compositionally biased region" description="Polar residues" evidence="1">
    <location>
        <begin position="166"/>
        <end position="182"/>
    </location>
</feature>
<feature type="region of interest" description="Disordered" evidence="1">
    <location>
        <begin position="58"/>
        <end position="89"/>
    </location>
</feature>
<evidence type="ECO:0000313" key="2">
    <source>
        <dbReference type="RefSeq" id="XP_016440574.1"/>
    </source>
</evidence>
<proteinExistence type="predicted"/>
<evidence type="ECO:0008006" key="3">
    <source>
        <dbReference type="Google" id="ProtNLM"/>
    </source>
</evidence>
<dbReference type="OrthoDB" id="1305093at2759"/>
<dbReference type="KEGG" id="nta:107766328"/>
<feature type="compositionally biased region" description="Basic and acidic residues" evidence="1">
    <location>
        <begin position="58"/>
        <end position="68"/>
    </location>
</feature>
<name>A0A1S3XL67_TOBAC</name>
<sequence>MRVDFMFNGDTGFELNNGPCKFIVDLRTGYCSYRSWELKDIPCLHVITTMHFKRLDPSENIRGRKESDNASTSKASTGGKSGGARSHYKRPRLQGHGVFVAQSGFTSINHGLPTARKVHIGPLIDSTHVTGDIGYKPPKGLKLKGKEVVTQRQLQVQVSMARIKTRSQSGGIQTRSKVIGKSSSKKTT</sequence>
<feature type="region of interest" description="Disordered" evidence="1">
    <location>
        <begin position="166"/>
        <end position="188"/>
    </location>
</feature>
<dbReference type="PaxDb" id="4097-A0A1S3XL67"/>
<reference evidence="2" key="1">
    <citation type="submission" date="2025-08" db="UniProtKB">
        <authorList>
            <consortium name="RefSeq"/>
        </authorList>
    </citation>
    <scope>IDENTIFICATION</scope>
</reference>
<gene>
    <name evidence="2" type="primary">LOC107766328</name>
</gene>
<accession>A0A1S3XL67</accession>
<protein>
    <recommendedName>
        <fullName evidence="3">Zinc finger PMZ-type domain-containing protein</fullName>
    </recommendedName>
</protein>
<organism evidence="2">
    <name type="scientific">Nicotiana tabacum</name>
    <name type="common">Common tobacco</name>
    <dbReference type="NCBI Taxonomy" id="4097"/>
    <lineage>
        <taxon>Eukaryota</taxon>
        <taxon>Viridiplantae</taxon>
        <taxon>Streptophyta</taxon>
        <taxon>Embryophyta</taxon>
        <taxon>Tracheophyta</taxon>
        <taxon>Spermatophyta</taxon>
        <taxon>Magnoliopsida</taxon>
        <taxon>eudicotyledons</taxon>
        <taxon>Gunneridae</taxon>
        <taxon>Pentapetalae</taxon>
        <taxon>asterids</taxon>
        <taxon>lamiids</taxon>
        <taxon>Solanales</taxon>
        <taxon>Solanaceae</taxon>
        <taxon>Nicotianoideae</taxon>
        <taxon>Nicotianeae</taxon>
        <taxon>Nicotiana</taxon>
    </lineage>
</organism>
<dbReference type="RefSeq" id="XP_016440574.1">
    <property type="nucleotide sequence ID" value="XM_016585088.1"/>
</dbReference>